<feature type="compositionally biased region" description="Polar residues" evidence="11">
    <location>
        <begin position="1"/>
        <end position="16"/>
    </location>
</feature>
<name>A0AAD5YW32_9AGAR</name>
<dbReference type="EC" id="2.6.1.44" evidence="3"/>
<evidence type="ECO:0000256" key="8">
    <source>
        <dbReference type="PIRSR" id="PIRSR000524-50"/>
    </source>
</evidence>
<dbReference type="PANTHER" id="PTHR21152">
    <property type="entry name" value="AMINOTRANSFERASE CLASS V"/>
    <property type="match status" value="1"/>
</dbReference>
<feature type="domain" description="Aminotransferase class V" evidence="12">
    <location>
        <begin position="46"/>
        <end position="303"/>
    </location>
</feature>
<dbReference type="Pfam" id="PF00266">
    <property type="entry name" value="Aminotran_5"/>
    <property type="match status" value="1"/>
</dbReference>
<evidence type="ECO:0000256" key="9">
    <source>
        <dbReference type="RuleBase" id="RU004075"/>
    </source>
</evidence>
<dbReference type="AlphaFoldDB" id="A0AAD5YW32"/>
<dbReference type="EMBL" id="JANIEX010000193">
    <property type="protein sequence ID" value="KAJ3571272.1"/>
    <property type="molecule type" value="Genomic_DNA"/>
</dbReference>
<dbReference type="PROSITE" id="PS00595">
    <property type="entry name" value="AA_TRANSFER_CLASS_5"/>
    <property type="match status" value="1"/>
</dbReference>
<dbReference type="GO" id="GO:0008453">
    <property type="term" value="F:alanine-glyoxylate transaminase activity"/>
    <property type="evidence" value="ECO:0007669"/>
    <property type="project" value="UniProtKB-EC"/>
</dbReference>
<dbReference type="InterPro" id="IPR000192">
    <property type="entry name" value="Aminotrans_V_dom"/>
</dbReference>
<sequence>MSPTRTNPQLSRSKTGGQPDHKLLAIPGPVEVSDNVLSALAQPPISHVSPEFARIFQQAILLSRKVVGSQYGQPFIIAGSGTLGWDQVGANLIERGDRALVVSTGYFGEGFKDCLLSYGAQVTTLKAPVLGETVPFSAIEAALRDQEYKLITITHVDTSTGVLSDIRGIAELVKKVSPSTLVVLDAVCSVGCEEIKMDIWGLDIVLTASQKAIGAPPGLSILIASQRAVKAYSNRKTPVQGYYASWKKWLPIMESYMVAKPAYFGTQAVNLVYALAEALSELMKGGEEGLAARIEAHKKAARRLRAVAAQLGMKSLAAAGAEAAGLSAVWVPEGLRATEIIQKANARGVVFAGGLLADVKDRYIRIGHMGVSVVEGERGDVDRISEVLRTIIGELLEERRSERRDGNIPV</sequence>
<evidence type="ECO:0000256" key="3">
    <source>
        <dbReference type="ARBA" id="ARBA00013049"/>
    </source>
</evidence>
<evidence type="ECO:0000256" key="2">
    <source>
        <dbReference type="ARBA" id="ARBA00009236"/>
    </source>
</evidence>
<protein>
    <recommendedName>
        <fullName evidence="3">alanine--glyoxylate transaminase</fullName>
        <ecNumber evidence="3">2.6.1.44</ecNumber>
    </recommendedName>
</protein>
<dbReference type="GO" id="GO:0019265">
    <property type="term" value="P:glycine biosynthetic process, by transamination of glyoxylate"/>
    <property type="evidence" value="ECO:0007669"/>
    <property type="project" value="TreeGrafter"/>
</dbReference>
<proteinExistence type="inferred from homology"/>
<comment type="similarity">
    <text evidence="2 9">Belongs to the class-V pyridoxal-phosphate-dependent aminotransferase family.</text>
</comment>
<keyword evidence="6 8" id="KW-0663">Pyridoxal phosphate</keyword>
<dbReference type="InterPro" id="IPR015421">
    <property type="entry name" value="PyrdxlP-dep_Trfase_major"/>
</dbReference>
<keyword evidence="4" id="KW-0032">Aminotransferase</keyword>
<evidence type="ECO:0000256" key="6">
    <source>
        <dbReference type="ARBA" id="ARBA00022898"/>
    </source>
</evidence>
<feature type="binding site" evidence="7">
    <location>
        <position position="365"/>
    </location>
    <ligand>
        <name>substrate</name>
    </ligand>
</feature>
<comment type="caution">
    <text evidence="13">The sequence shown here is derived from an EMBL/GenBank/DDBJ whole genome shotgun (WGS) entry which is preliminary data.</text>
</comment>
<keyword evidence="14" id="KW-1185">Reference proteome</keyword>
<dbReference type="Gene3D" id="3.90.1150.10">
    <property type="entry name" value="Aspartate Aminotransferase, domain 1"/>
    <property type="match status" value="1"/>
</dbReference>
<dbReference type="InterPro" id="IPR024169">
    <property type="entry name" value="SP_NH2Trfase/AEP_transaminase"/>
</dbReference>
<dbReference type="Proteomes" id="UP001213000">
    <property type="component" value="Unassembled WGS sequence"/>
</dbReference>
<gene>
    <name evidence="13" type="ORF">NP233_g3861</name>
</gene>
<dbReference type="GO" id="GO:0005777">
    <property type="term" value="C:peroxisome"/>
    <property type="evidence" value="ECO:0007669"/>
    <property type="project" value="TreeGrafter"/>
</dbReference>
<organism evidence="13 14">
    <name type="scientific">Leucocoprinus birnbaumii</name>
    <dbReference type="NCBI Taxonomy" id="56174"/>
    <lineage>
        <taxon>Eukaryota</taxon>
        <taxon>Fungi</taxon>
        <taxon>Dikarya</taxon>
        <taxon>Basidiomycota</taxon>
        <taxon>Agaricomycotina</taxon>
        <taxon>Agaricomycetes</taxon>
        <taxon>Agaricomycetidae</taxon>
        <taxon>Agaricales</taxon>
        <taxon>Agaricineae</taxon>
        <taxon>Agaricaceae</taxon>
        <taxon>Leucocoprinus</taxon>
    </lineage>
</organism>
<dbReference type="InterPro" id="IPR020578">
    <property type="entry name" value="Aminotrans_V_PyrdxlP_BS"/>
</dbReference>
<evidence type="ECO:0000313" key="13">
    <source>
        <dbReference type="EMBL" id="KAJ3571272.1"/>
    </source>
</evidence>
<comment type="cofactor">
    <cofactor evidence="1 8 10">
        <name>pyridoxal 5'-phosphate</name>
        <dbReference type="ChEBI" id="CHEBI:597326"/>
    </cofactor>
</comment>
<dbReference type="Gene3D" id="3.40.640.10">
    <property type="entry name" value="Type I PLP-dependent aspartate aminotransferase-like (Major domain)"/>
    <property type="match status" value="1"/>
</dbReference>
<feature type="modified residue" description="N6-(pyridoxal phosphate)lysine" evidence="8">
    <location>
        <position position="211"/>
    </location>
</feature>
<evidence type="ECO:0000256" key="1">
    <source>
        <dbReference type="ARBA" id="ARBA00001933"/>
    </source>
</evidence>
<dbReference type="PIRSF" id="PIRSF000524">
    <property type="entry name" value="SPT"/>
    <property type="match status" value="1"/>
</dbReference>
<feature type="region of interest" description="Disordered" evidence="11">
    <location>
        <begin position="1"/>
        <end position="21"/>
    </location>
</feature>
<accession>A0AAD5YW32</accession>
<dbReference type="GO" id="GO:0004760">
    <property type="term" value="F:L-serine-pyruvate transaminase activity"/>
    <property type="evidence" value="ECO:0007669"/>
    <property type="project" value="TreeGrafter"/>
</dbReference>
<dbReference type="InterPro" id="IPR015424">
    <property type="entry name" value="PyrdxlP-dep_Trfase"/>
</dbReference>
<evidence type="ECO:0000256" key="11">
    <source>
        <dbReference type="SAM" id="MobiDB-lite"/>
    </source>
</evidence>
<reference evidence="13" key="1">
    <citation type="submission" date="2022-07" db="EMBL/GenBank/DDBJ databases">
        <title>Genome Sequence of Leucocoprinus birnbaumii.</title>
        <authorList>
            <person name="Buettner E."/>
        </authorList>
    </citation>
    <scope>NUCLEOTIDE SEQUENCE</scope>
    <source>
        <strain evidence="13">VT141</strain>
    </source>
</reference>
<dbReference type="SUPFAM" id="SSF53383">
    <property type="entry name" value="PLP-dependent transferases"/>
    <property type="match status" value="1"/>
</dbReference>
<evidence type="ECO:0000256" key="10">
    <source>
        <dbReference type="RuleBase" id="RU004504"/>
    </source>
</evidence>
<evidence type="ECO:0000256" key="5">
    <source>
        <dbReference type="ARBA" id="ARBA00022679"/>
    </source>
</evidence>
<evidence type="ECO:0000256" key="4">
    <source>
        <dbReference type="ARBA" id="ARBA00022576"/>
    </source>
</evidence>
<keyword evidence="5" id="KW-0808">Transferase</keyword>
<dbReference type="FunFam" id="3.40.640.10:FF:000027">
    <property type="entry name" value="Serine--pyruvate aminotransferase, mitochondrial"/>
    <property type="match status" value="1"/>
</dbReference>
<dbReference type="InterPro" id="IPR015422">
    <property type="entry name" value="PyrdxlP-dep_Trfase_small"/>
</dbReference>
<dbReference type="PANTHER" id="PTHR21152:SF24">
    <property type="entry name" value="ALANINE--GLYOXYLATE AMINOTRANSFERASE 1"/>
    <property type="match status" value="1"/>
</dbReference>
<evidence type="ECO:0000313" key="14">
    <source>
        <dbReference type="Proteomes" id="UP001213000"/>
    </source>
</evidence>
<evidence type="ECO:0000259" key="12">
    <source>
        <dbReference type="Pfam" id="PF00266"/>
    </source>
</evidence>
<evidence type="ECO:0000256" key="7">
    <source>
        <dbReference type="PIRSR" id="PIRSR000524-1"/>
    </source>
</evidence>